<dbReference type="AlphaFoldDB" id="A0A6M4ILL4"/>
<dbReference type="KEGG" id="ggr:HKW67_05170"/>
<comment type="similarity">
    <text evidence="1 3">Belongs to the RRF family.</text>
</comment>
<reference evidence="6 7" key="1">
    <citation type="submission" date="2020-05" db="EMBL/GenBank/DDBJ databases">
        <title>Complete genome sequence of Gemmatimonas greenlandica TET16.</title>
        <authorList>
            <person name="Zeng Y."/>
        </authorList>
    </citation>
    <scope>NUCLEOTIDE SEQUENCE [LARGE SCALE GENOMIC DNA]</scope>
    <source>
        <strain evidence="6 7">TET16</strain>
    </source>
</reference>
<dbReference type="PANTHER" id="PTHR20982:SF3">
    <property type="entry name" value="MITOCHONDRIAL RIBOSOME RECYCLING FACTOR PSEUDO 1"/>
    <property type="match status" value="1"/>
</dbReference>
<evidence type="ECO:0000313" key="7">
    <source>
        <dbReference type="Proteomes" id="UP000500938"/>
    </source>
</evidence>
<dbReference type="Pfam" id="PF01765">
    <property type="entry name" value="RRF"/>
    <property type="match status" value="1"/>
</dbReference>
<organism evidence="6 7">
    <name type="scientific">Gemmatimonas groenlandica</name>
    <dbReference type="NCBI Taxonomy" id="2732249"/>
    <lineage>
        <taxon>Bacteria</taxon>
        <taxon>Pseudomonadati</taxon>
        <taxon>Gemmatimonadota</taxon>
        <taxon>Gemmatimonadia</taxon>
        <taxon>Gemmatimonadales</taxon>
        <taxon>Gemmatimonadaceae</taxon>
        <taxon>Gemmatimonas</taxon>
    </lineage>
</organism>
<evidence type="ECO:0000256" key="2">
    <source>
        <dbReference type="ARBA" id="ARBA00022917"/>
    </source>
</evidence>
<keyword evidence="3" id="KW-0963">Cytoplasm</keyword>
<dbReference type="PANTHER" id="PTHR20982">
    <property type="entry name" value="RIBOSOME RECYCLING FACTOR"/>
    <property type="match status" value="1"/>
</dbReference>
<dbReference type="GO" id="GO:0005737">
    <property type="term" value="C:cytoplasm"/>
    <property type="evidence" value="ECO:0007669"/>
    <property type="project" value="UniProtKB-SubCell"/>
</dbReference>
<dbReference type="InterPro" id="IPR002661">
    <property type="entry name" value="Ribosome_recyc_fac"/>
</dbReference>
<evidence type="ECO:0000259" key="5">
    <source>
        <dbReference type="Pfam" id="PF01765"/>
    </source>
</evidence>
<evidence type="ECO:0000256" key="3">
    <source>
        <dbReference type="HAMAP-Rule" id="MF_00040"/>
    </source>
</evidence>
<dbReference type="InterPro" id="IPR036191">
    <property type="entry name" value="RRF_sf"/>
</dbReference>
<proteinExistence type="inferred from homology"/>
<dbReference type="Gene3D" id="1.10.132.20">
    <property type="entry name" value="Ribosome-recycling factor"/>
    <property type="match status" value="1"/>
</dbReference>
<comment type="subcellular location">
    <subcellularLocation>
        <location evidence="3">Cytoplasm</location>
    </subcellularLocation>
</comment>
<dbReference type="InterPro" id="IPR023584">
    <property type="entry name" value="Ribosome_recyc_fac_dom"/>
</dbReference>
<name>A0A6M4ILL4_9BACT</name>
<dbReference type="NCBIfam" id="TIGR00496">
    <property type="entry name" value="frr"/>
    <property type="match status" value="1"/>
</dbReference>
<dbReference type="Proteomes" id="UP000500938">
    <property type="component" value="Chromosome"/>
</dbReference>
<dbReference type="HAMAP" id="MF_00040">
    <property type="entry name" value="RRF"/>
    <property type="match status" value="1"/>
</dbReference>
<dbReference type="SUPFAM" id="SSF55194">
    <property type="entry name" value="Ribosome recycling factor, RRF"/>
    <property type="match status" value="1"/>
</dbReference>
<protein>
    <recommendedName>
        <fullName evidence="3">Ribosome-recycling factor</fullName>
        <shortName evidence="3">RRF</shortName>
    </recommendedName>
    <alternativeName>
        <fullName evidence="3">Ribosome-releasing factor</fullName>
    </alternativeName>
</protein>
<dbReference type="EMBL" id="CP053085">
    <property type="protein sequence ID" value="QJR34945.1"/>
    <property type="molecule type" value="Genomic_DNA"/>
</dbReference>
<dbReference type="Gene3D" id="3.30.1360.40">
    <property type="match status" value="1"/>
</dbReference>
<evidence type="ECO:0000256" key="1">
    <source>
        <dbReference type="ARBA" id="ARBA00005912"/>
    </source>
</evidence>
<dbReference type="GO" id="GO:0043023">
    <property type="term" value="F:ribosomal large subunit binding"/>
    <property type="evidence" value="ECO:0007669"/>
    <property type="project" value="TreeGrafter"/>
</dbReference>
<keyword evidence="2 3" id="KW-0648">Protein biosynthesis</keyword>
<dbReference type="RefSeq" id="WP_171224372.1">
    <property type="nucleotide sequence ID" value="NZ_CP053085.1"/>
</dbReference>
<dbReference type="CDD" id="cd00520">
    <property type="entry name" value="RRF"/>
    <property type="match status" value="1"/>
</dbReference>
<feature type="region of interest" description="Disordered" evidence="4">
    <location>
        <begin position="141"/>
        <end position="161"/>
    </location>
</feature>
<accession>A0A6M4ILL4</accession>
<evidence type="ECO:0000313" key="6">
    <source>
        <dbReference type="EMBL" id="QJR34945.1"/>
    </source>
</evidence>
<feature type="domain" description="Ribosome recycling factor" evidence="5">
    <location>
        <begin position="23"/>
        <end position="182"/>
    </location>
</feature>
<evidence type="ECO:0000256" key="4">
    <source>
        <dbReference type="SAM" id="MobiDB-lite"/>
    </source>
</evidence>
<dbReference type="FunFam" id="3.30.1360.40:FF:000001">
    <property type="entry name" value="Ribosome-recycling factor"/>
    <property type="match status" value="1"/>
</dbReference>
<gene>
    <name evidence="3 6" type="primary">frr</name>
    <name evidence="6" type="ORF">HKW67_05170</name>
</gene>
<sequence>MSTIAQILKDTKSGMDKALEASKRDFAGIRTGKASPSMLDTIKVEAYGSLVPLNQVAQVSAPEPRILLVTPFDKGQAKVIEKAIRESELGLDPAHQGGVIRVPLPSMNEQRRKELVKVLSKLAEDGRIAIRHARTDARDKVKKLDGVSEDDKKHAEKDLQKAHDDCIGKLEALLKTKEAEIMEV</sequence>
<keyword evidence="7" id="KW-1185">Reference proteome</keyword>
<dbReference type="GO" id="GO:0006415">
    <property type="term" value="P:translational termination"/>
    <property type="evidence" value="ECO:0007669"/>
    <property type="project" value="UniProtKB-UniRule"/>
</dbReference>
<comment type="function">
    <text evidence="3">Responsible for the release of ribosomes from messenger RNA at the termination of protein biosynthesis. May increase the efficiency of translation by recycling ribosomes from one round of translation to another.</text>
</comment>